<keyword evidence="3" id="KW-1185">Reference proteome</keyword>
<evidence type="ECO:0000313" key="3">
    <source>
        <dbReference type="Proteomes" id="UP000009875"/>
    </source>
</evidence>
<feature type="compositionally biased region" description="Polar residues" evidence="1">
    <location>
        <begin position="91"/>
        <end position="100"/>
    </location>
</feature>
<proteinExistence type="predicted"/>
<accession>K9EXZ7</accession>
<feature type="compositionally biased region" description="Acidic residues" evidence="1">
    <location>
        <begin position="51"/>
        <end position="71"/>
    </location>
</feature>
<dbReference type="EMBL" id="AGXA01000005">
    <property type="protein sequence ID" value="EKU94110.1"/>
    <property type="molecule type" value="Genomic_DNA"/>
</dbReference>
<dbReference type="HOGENOM" id="CLU_2299766_0_0_9"/>
<protein>
    <submittedName>
        <fullName evidence="2">Uncharacterized protein</fullName>
    </submittedName>
</protein>
<sequence>MFRKNRWDHFFYPGLVLVALAALLLVAFQASGALESQKVEAERQEAIEQAQEQETDIDTEATEDGDWDETSSSDADSQASEDGDWEEESDATSGATEDGD</sequence>
<evidence type="ECO:0000256" key="1">
    <source>
        <dbReference type="SAM" id="MobiDB-lite"/>
    </source>
</evidence>
<organism evidence="2 3">
    <name type="scientific">Alloiococcus otitis ATCC 51267</name>
    <dbReference type="NCBI Taxonomy" id="883081"/>
    <lineage>
        <taxon>Bacteria</taxon>
        <taxon>Bacillati</taxon>
        <taxon>Bacillota</taxon>
        <taxon>Bacilli</taxon>
        <taxon>Lactobacillales</taxon>
        <taxon>Carnobacteriaceae</taxon>
        <taxon>Alloiococcus</taxon>
    </lineage>
</organism>
<comment type="caution">
    <text evidence="2">The sequence shown here is derived from an EMBL/GenBank/DDBJ whole genome shotgun (WGS) entry which is preliminary data.</text>
</comment>
<evidence type="ECO:0000313" key="2">
    <source>
        <dbReference type="EMBL" id="EKU94110.1"/>
    </source>
</evidence>
<feature type="region of interest" description="Disordered" evidence="1">
    <location>
        <begin position="35"/>
        <end position="100"/>
    </location>
</feature>
<gene>
    <name evidence="2" type="ORF">HMPREF9698_00422</name>
</gene>
<dbReference type="AlphaFoldDB" id="K9EXZ7"/>
<feature type="compositionally biased region" description="Basic and acidic residues" evidence="1">
    <location>
        <begin position="37"/>
        <end position="46"/>
    </location>
</feature>
<reference evidence="2 3" key="1">
    <citation type="submission" date="2012-09" db="EMBL/GenBank/DDBJ databases">
        <title>The Genome Sequence of Alloiococcus otitis ATCC 51267.</title>
        <authorList>
            <consortium name="The Broad Institute Genome Sequencing Platform"/>
            <person name="Earl A."/>
            <person name="Ward D."/>
            <person name="Feldgarden M."/>
            <person name="Gevers D."/>
            <person name="Huys G."/>
            <person name="Walker B."/>
            <person name="Young S.K."/>
            <person name="Zeng Q."/>
            <person name="Gargeya S."/>
            <person name="Fitzgerald M."/>
            <person name="Haas B."/>
            <person name="Abouelleil A."/>
            <person name="Alvarado L."/>
            <person name="Arachchi H.M."/>
            <person name="Berlin A.M."/>
            <person name="Chapman S.B."/>
            <person name="Goldberg J."/>
            <person name="Griggs A."/>
            <person name="Gujja S."/>
            <person name="Hansen M."/>
            <person name="Howarth C."/>
            <person name="Imamovic A."/>
            <person name="Larimer J."/>
            <person name="McCowen C."/>
            <person name="Montmayeur A."/>
            <person name="Murphy C."/>
            <person name="Neiman D."/>
            <person name="Pearson M."/>
            <person name="Priest M."/>
            <person name="Roberts A."/>
            <person name="Saif S."/>
            <person name="Shea T."/>
            <person name="Sisk P."/>
            <person name="Sykes S."/>
            <person name="Wortman J."/>
            <person name="Nusbaum C."/>
            <person name="Birren B."/>
        </authorList>
    </citation>
    <scope>NUCLEOTIDE SEQUENCE [LARGE SCALE GENOMIC DNA]</scope>
    <source>
        <strain evidence="2 3">ATCC 51267</strain>
    </source>
</reference>
<dbReference type="RefSeq" id="WP_003776874.1">
    <property type="nucleotide sequence ID" value="NZ_JH992957.1"/>
</dbReference>
<feature type="compositionally biased region" description="Acidic residues" evidence="1">
    <location>
        <begin position="79"/>
        <end position="90"/>
    </location>
</feature>
<name>K9EXZ7_9LACT</name>
<dbReference type="STRING" id="883081.HMPREF9698_00422"/>
<dbReference type="Proteomes" id="UP000009875">
    <property type="component" value="Unassembled WGS sequence"/>
</dbReference>